<dbReference type="InterPro" id="IPR012341">
    <property type="entry name" value="6hp_glycosidase-like_sf"/>
</dbReference>
<dbReference type="InterPro" id="IPR008928">
    <property type="entry name" value="6-hairpin_glycosidase_sf"/>
</dbReference>
<dbReference type="AlphaFoldDB" id="A0A2W7MUI7"/>
<gene>
    <name evidence="3" type="ORF">LX81_03876</name>
</gene>
<dbReference type="InterPro" id="IPR010819">
    <property type="entry name" value="AGE/CE"/>
</dbReference>
<dbReference type="OrthoDB" id="9806359at2"/>
<dbReference type="EMBL" id="QKZL01000030">
    <property type="protein sequence ID" value="PZX11698.1"/>
    <property type="molecule type" value="Genomic_DNA"/>
</dbReference>
<proteinExistence type="inferred from homology"/>
<evidence type="ECO:0000256" key="1">
    <source>
        <dbReference type="ARBA" id="ARBA00008558"/>
    </source>
</evidence>
<comment type="caution">
    <text evidence="3">The sequence shown here is derived from an EMBL/GenBank/DDBJ whole genome shotgun (WGS) entry which is preliminary data.</text>
</comment>
<dbReference type="Gene3D" id="1.50.10.10">
    <property type="match status" value="1"/>
</dbReference>
<comment type="similarity">
    <text evidence="1">Belongs to the N-acylglucosamine 2-epimerase family.</text>
</comment>
<organism evidence="3 4">
    <name type="scientific">Palleronia aestuarii</name>
    <dbReference type="NCBI Taxonomy" id="568105"/>
    <lineage>
        <taxon>Bacteria</taxon>
        <taxon>Pseudomonadati</taxon>
        <taxon>Pseudomonadota</taxon>
        <taxon>Alphaproteobacteria</taxon>
        <taxon>Rhodobacterales</taxon>
        <taxon>Roseobacteraceae</taxon>
        <taxon>Palleronia</taxon>
    </lineage>
</organism>
<keyword evidence="4" id="KW-1185">Reference proteome</keyword>
<accession>A0A2W7MUI7</accession>
<dbReference type="GO" id="GO:0005975">
    <property type="term" value="P:carbohydrate metabolic process"/>
    <property type="evidence" value="ECO:0007669"/>
    <property type="project" value="InterPro"/>
</dbReference>
<evidence type="ECO:0000256" key="2">
    <source>
        <dbReference type="ARBA" id="ARBA00023235"/>
    </source>
</evidence>
<protein>
    <submittedName>
        <fullName evidence="3">Mannose-6-phosphate isomerase</fullName>
    </submittedName>
</protein>
<sequence length="398" mass="44007">MIPAAASFATGFVPAWLRVVTDPHHGGLAEWVDAEGRPDSDALRTTLTQARCAFALAHLHLATGDPRLLDAAVGAWRFLDAHLRHPEGGYRMSVAADGEMRRAYDHSFVLLALVTLTKAAPDLIPAGRIESLWSFVETLTDPETGALWEDDKMARNGAGSGARRGQNPQMHMLEAVLQAFEITRDAVWMERATRYVAVARDYLIDRETGAVREWVGPDLHPLPGPDGTLREPGHQYEWAWLLHRYADLGGNEEVRELGDRMIGFVERHGLGRSGPLKGAPFDALDADGTVREPSHLLWPATEAGKYYAWRHLAQGEAQAAEMALALERTVFDRFFQAGSAPCWSNQLDGQGRPLQPVALSRLIYHVALFVTEGARAGLWPLAKTDTPSTIIRREEFSR</sequence>
<evidence type="ECO:0000313" key="3">
    <source>
        <dbReference type="EMBL" id="PZX11698.1"/>
    </source>
</evidence>
<dbReference type="RefSeq" id="WP_111538883.1">
    <property type="nucleotide sequence ID" value="NZ_QKZL01000030.1"/>
</dbReference>
<dbReference type="PANTHER" id="PTHR15108">
    <property type="entry name" value="N-ACYLGLUCOSAMINE-2-EPIMERASE"/>
    <property type="match status" value="1"/>
</dbReference>
<name>A0A2W7MUI7_9RHOB</name>
<dbReference type="Proteomes" id="UP000248916">
    <property type="component" value="Unassembled WGS sequence"/>
</dbReference>
<evidence type="ECO:0000313" key="4">
    <source>
        <dbReference type="Proteomes" id="UP000248916"/>
    </source>
</evidence>
<dbReference type="GO" id="GO:0016853">
    <property type="term" value="F:isomerase activity"/>
    <property type="evidence" value="ECO:0007669"/>
    <property type="project" value="UniProtKB-KW"/>
</dbReference>
<dbReference type="Pfam" id="PF07221">
    <property type="entry name" value="GlcNAc_2-epim"/>
    <property type="match status" value="1"/>
</dbReference>
<reference evidence="3 4" key="1">
    <citation type="submission" date="2018-06" db="EMBL/GenBank/DDBJ databases">
        <title>Genomic Encyclopedia of Archaeal and Bacterial Type Strains, Phase II (KMG-II): from individual species to whole genera.</title>
        <authorList>
            <person name="Goeker M."/>
        </authorList>
    </citation>
    <scope>NUCLEOTIDE SEQUENCE [LARGE SCALE GENOMIC DNA]</scope>
    <source>
        <strain evidence="3 4">DSM 22009</strain>
    </source>
</reference>
<dbReference type="SUPFAM" id="SSF48208">
    <property type="entry name" value="Six-hairpin glycosidases"/>
    <property type="match status" value="1"/>
</dbReference>
<keyword evidence="2 3" id="KW-0413">Isomerase</keyword>